<comment type="caution">
    <text evidence="2">The sequence shown here is derived from an EMBL/GenBank/DDBJ whole genome shotgun (WGS) entry which is preliminary data.</text>
</comment>
<evidence type="ECO:0000256" key="1">
    <source>
        <dbReference type="SAM" id="MobiDB-lite"/>
    </source>
</evidence>
<proteinExistence type="predicted"/>
<sequence length="583" mass="66465">MTNQALLDYVAHMTYIVIASGAEPPKFRKILKKSDLAISYEESPSKKKSTKSKKVAATKPKPTKKKAPIKANRGNGLNVLSEVALSEAARLKKATKRSKKDFHISQASVLGDGTDIELGFPNDGEEDKDDENDSEDKSDNDDDDANDDDNQEGDDTNDDDKETDSDRTKSDIINILVLNQSNNEYYEEEEENTDDEETMDKEEDDEVTKELYKDVNVNLGNKDADMNDADQGGAYQQNASQQSRLSKKRKMLIKLLNLENVSPDVKEIASLIDTATIPPPPPFFNPLSQQATPTPTPTTSEATTIVPTLPDFASEFIFNDRVTNLERDLFQLKQVDQYAQAISLIPAIMDRYMDNKLDEAIHKAIQEEVKTQLPKILPKAVLAFATLVIERNVTESLEAAILARANYKKELYDVLVKSYKIEKDLFNIYGEVFTMKMSRDDKDKDQDPSARSDRGKKRRKSSKEAKSSIDLRFATNMSSSKDVYSKKRIITVTRLTIMKKYDYDYLEEIDVRQDDQKLYKFKEGNKDGISAKKEMEWFNKRMAQVMVQDIKKQLYERRLMCNLEKFIGGREYGNDLRLLERTI</sequence>
<feature type="region of interest" description="Disordered" evidence="1">
    <location>
        <begin position="113"/>
        <end position="207"/>
    </location>
</feature>
<feature type="compositionally biased region" description="Acidic residues" evidence="1">
    <location>
        <begin position="123"/>
        <end position="163"/>
    </location>
</feature>
<feature type="compositionally biased region" description="Basic and acidic residues" evidence="1">
    <location>
        <begin position="439"/>
        <end position="453"/>
    </location>
</feature>
<dbReference type="EMBL" id="BKCJ010005342">
    <property type="protein sequence ID" value="GEU66199.1"/>
    <property type="molecule type" value="Genomic_DNA"/>
</dbReference>
<protein>
    <submittedName>
        <fullName evidence="2">Uncharacterized protein</fullName>
    </submittedName>
</protein>
<reference evidence="2" key="1">
    <citation type="journal article" date="2019" name="Sci. Rep.">
        <title>Draft genome of Tanacetum cinerariifolium, the natural source of mosquito coil.</title>
        <authorList>
            <person name="Yamashiro T."/>
            <person name="Shiraishi A."/>
            <person name="Satake H."/>
            <person name="Nakayama K."/>
        </authorList>
    </citation>
    <scope>NUCLEOTIDE SEQUENCE</scope>
</reference>
<feature type="compositionally biased region" description="Polar residues" evidence="1">
    <location>
        <begin position="234"/>
        <end position="243"/>
    </location>
</feature>
<feature type="region of interest" description="Disordered" evidence="1">
    <location>
        <begin position="219"/>
        <end position="243"/>
    </location>
</feature>
<feature type="region of interest" description="Disordered" evidence="1">
    <location>
        <begin position="439"/>
        <end position="466"/>
    </location>
</feature>
<feature type="compositionally biased region" description="Basic residues" evidence="1">
    <location>
        <begin position="46"/>
        <end position="68"/>
    </location>
</feature>
<evidence type="ECO:0000313" key="2">
    <source>
        <dbReference type="EMBL" id="GEU66199.1"/>
    </source>
</evidence>
<dbReference type="AlphaFoldDB" id="A0A6L2LYJ6"/>
<accession>A0A6L2LYJ6</accession>
<gene>
    <name evidence="2" type="ORF">Tci_038177</name>
</gene>
<feature type="compositionally biased region" description="Acidic residues" evidence="1">
    <location>
        <begin position="185"/>
        <end position="207"/>
    </location>
</feature>
<feature type="region of interest" description="Disordered" evidence="1">
    <location>
        <begin position="41"/>
        <end position="80"/>
    </location>
</feature>
<organism evidence="2">
    <name type="scientific">Tanacetum cinerariifolium</name>
    <name type="common">Dalmatian daisy</name>
    <name type="synonym">Chrysanthemum cinerariifolium</name>
    <dbReference type="NCBI Taxonomy" id="118510"/>
    <lineage>
        <taxon>Eukaryota</taxon>
        <taxon>Viridiplantae</taxon>
        <taxon>Streptophyta</taxon>
        <taxon>Embryophyta</taxon>
        <taxon>Tracheophyta</taxon>
        <taxon>Spermatophyta</taxon>
        <taxon>Magnoliopsida</taxon>
        <taxon>eudicotyledons</taxon>
        <taxon>Gunneridae</taxon>
        <taxon>Pentapetalae</taxon>
        <taxon>asterids</taxon>
        <taxon>campanulids</taxon>
        <taxon>Asterales</taxon>
        <taxon>Asteraceae</taxon>
        <taxon>Asteroideae</taxon>
        <taxon>Anthemideae</taxon>
        <taxon>Anthemidinae</taxon>
        <taxon>Tanacetum</taxon>
    </lineage>
</organism>
<name>A0A6L2LYJ6_TANCI</name>